<evidence type="ECO:0000313" key="2">
    <source>
        <dbReference type="EMBL" id="TEW63409.1"/>
    </source>
</evidence>
<keyword evidence="2" id="KW-0378">Hydrolase</keyword>
<dbReference type="InterPro" id="IPR017853">
    <property type="entry name" value="GH"/>
</dbReference>
<dbReference type="InterPro" id="IPR051913">
    <property type="entry name" value="GH2_Domain-Containing"/>
</dbReference>
<evidence type="ECO:0000259" key="1">
    <source>
        <dbReference type="Pfam" id="PF02836"/>
    </source>
</evidence>
<feature type="domain" description="Glycoside hydrolase family 2 catalytic" evidence="1">
    <location>
        <begin position="17"/>
        <end position="81"/>
    </location>
</feature>
<dbReference type="SUPFAM" id="SSF51445">
    <property type="entry name" value="(Trans)glycosidases"/>
    <property type="match status" value="1"/>
</dbReference>
<dbReference type="PANTHER" id="PTHR42732:SF1">
    <property type="entry name" value="BETA-MANNOSIDASE"/>
    <property type="match status" value="1"/>
</dbReference>
<evidence type="ECO:0000313" key="3">
    <source>
        <dbReference type="Proteomes" id="UP000297248"/>
    </source>
</evidence>
<sequence length="103" mass="11758">DSLGMLVLDEQRLLNSSPEYMDQFERLLKRDRNHASVFLWSIGNEEGYAQTNSYGKRIAQTLLAKQRELDPTRTSTYAADLANVFTGVNEVIPVRGFNYRQTG</sequence>
<dbReference type="Proteomes" id="UP000297248">
    <property type="component" value="Unassembled WGS sequence"/>
</dbReference>
<dbReference type="GO" id="GO:0005975">
    <property type="term" value="P:carbohydrate metabolic process"/>
    <property type="evidence" value="ECO:0007669"/>
    <property type="project" value="InterPro"/>
</dbReference>
<organism evidence="2 3">
    <name type="scientific">Mucilaginibacter phyllosphaerae</name>
    <dbReference type="NCBI Taxonomy" id="1812349"/>
    <lineage>
        <taxon>Bacteria</taxon>
        <taxon>Pseudomonadati</taxon>
        <taxon>Bacteroidota</taxon>
        <taxon>Sphingobacteriia</taxon>
        <taxon>Sphingobacteriales</taxon>
        <taxon>Sphingobacteriaceae</taxon>
        <taxon>Mucilaginibacter</taxon>
    </lineage>
</organism>
<dbReference type="EMBL" id="SNQG01000023">
    <property type="protein sequence ID" value="TEW63409.1"/>
    <property type="molecule type" value="Genomic_DNA"/>
</dbReference>
<dbReference type="PANTHER" id="PTHR42732">
    <property type="entry name" value="BETA-GALACTOSIDASE"/>
    <property type="match status" value="1"/>
</dbReference>
<protein>
    <submittedName>
        <fullName evidence="2">Glycoside hydrolase family 2</fullName>
    </submittedName>
</protein>
<accession>A0A4Y8A4U6</accession>
<dbReference type="Gene3D" id="3.20.20.80">
    <property type="entry name" value="Glycosidases"/>
    <property type="match status" value="1"/>
</dbReference>
<name>A0A4Y8A4U6_9SPHI</name>
<gene>
    <name evidence="2" type="ORF">E2R65_19500</name>
</gene>
<dbReference type="InterPro" id="IPR006103">
    <property type="entry name" value="Glyco_hydro_2_cat"/>
</dbReference>
<dbReference type="RefSeq" id="WP_317131558.1">
    <property type="nucleotide sequence ID" value="NZ_SNQG01000023.1"/>
</dbReference>
<feature type="non-terminal residue" evidence="2">
    <location>
        <position position="1"/>
    </location>
</feature>
<dbReference type="GO" id="GO:0004553">
    <property type="term" value="F:hydrolase activity, hydrolyzing O-glycosyl compounds"/>
    <property type="evidence" value="ECO:0007669"/>
    <property type="project" value="InterPro"/>
</dbReference>
<feature type="non-terminal residue" evidence="2">
    <location>
        <position position="103"/>
    </location>
</feature>
<reference evidence="2 3" key="1">
    <citation type="journal article" date="2016" name="Int. J. Syst. Evol. Microbiol.">
        <title>Proposal of Mucilaginibacter phyllosphaerae sp. nov. isolated from the phyllosphere of Galium album.</title>
        <authorList>
            <person name="Aydogan E.L."/>
            <person name="Busse H.J."/>
            <person name="Moser G."/>
            <person name="Muller C."/>
            <person name="Kampfer P."/>
            <person name="Glaeser S.P."/>
        </authorList>
    </citation>
    <scope>NUCLEOTIDE SEQUENCE [LARGE SCALE GENOMIC DNA]</scope>
    <source>
        <strain evidence="2 3">PP-F2FG21</strain>
    </source>
</reference>
<dbReference type="PROSITE" id="PS00608">
    <property type="entry name" value="GLYCOSYL_HYDROL_F2_2"/>
    <property type="match status" value="1"/>
</dbReference>
<dbReference type="AlphaFoldDB" id="A0A4Y8A4U6"/>
<dbReference type="InterPro" id="IPR023232">
    <property type="entry name" value="Glyco_hydro_2_AS"/>
</dbReference>
<comment type="caution">
    <text evidence="2">The sequence shown here is derived from an EMBL/GenBank/DDBJ whole genome shotgun (WGS) entry which is preliminary data.</text>
</comment>
<dbReference type="Pfam" id="PF02836">
    <property type="entry name" value="Glyco_hydro_2_C"/>
    <property type="match status" value="1"/>
</dbReference>
<proteinExistence type="predicted"/>